<gene>
    <name evidence="3" type="ORF">LMB76_00455</name>
</gene>
<dbReference type="Pfam" id="PF04650">
    <property type="entry name" value="YSIRK_signal"/>
    <property type="match status" value="1"/>
</dbReference>
<evidence type="ECO:0000256" key="1">
    <source>
        <dbReference type="ARBA" id="ARBA00022729"/>
    </source>
</evidence>
<keyword evidence="1" id="KW-0732">Signal</keyword>
<organism evidence="3 4">
    <name type="scientific">Limosilactobacillus reuteri</name>
    <name type="common">Lactobacillus reuteri</name>
    <dbReference type="NCBI Taxonomy" id="1598"/>
    <lineage>
        <taxon>Bacteria</taxon>
        <taxon>Bacillati</taxon>
        <taxon>Bacillota</taxon>
        <taxon>Bacilli</taxon>
        <taxon>Lactobacillales</taxon>
        <taxon>Lactobacillaceae</taxon>
        <taxon>Limosilactobacillus</taxon>
    </lineage>
</organism>
<reference evidence="3" key="1">
    <citation type="submission" date="2021-10" db="EMBL/GenBank/DDBJ databases">
        <title>Evolutionary history and lifestyle of the vertebrate symbiont Limosilactobacillus reuteri.</title>
        <authorList>
            <person name="Zheng J."/>
            <person name="Li F."/>
            <person name="Gaenzle M."/>
            <person name="Walter J."/>
        </authorList>
    </citation>
    <scope>NUCLEOTIDE SEQUENCE</scope>
    <source>
        <strain evidence="3">GQ_1_3_1</strain>
    </source>
</reference>
<dbReference type="EMBL" id="JAJGWB010000030">
    <property type="protein sequence ID" value="MCC4476749.1"/>
    <property type="molecule type" value="Genomic_DNA"/>
</dbReference>
<dbReference type="AlphaFoldDB" id="A0AAW4X313"/>
<proteinExistence type="predicted"/>
<feature type="domain" description="YSIRK Gram-positive signal peptide" evidence="2">
    <location>
        <begin position="15"/>
        <end position="39"/>
    </location>
</feature>
<sequence length="280" mass="29540">MSNFNKNNTKMFNHTKQRWGLRKLSVGVASVLLGFTFLGVQSQQALADTNTATGNVDGLATTANQQISGNQVVLAAGQEATTVNQTPVVPNGYANAMNGFRPKNGNTQAIINSSTDAIKENGGDLTTKFNQVGAQTDINGNMSVTMSASNYKSNPADAAETVDLQNLTSTQQNEITTFAAQVINQIRSEVQAQSNGKNVSAGFLKFSPFATQAGNSIVHAAYDNFTGEGHNMAGLEAAAKNLGINSWVGENIGGLLTGTALEAGWVKTITMDQLKNDIYP</sequence>
<evidence type="ECO:0000313" key="3">
    <source>
        <dbReference type="EMBL" id="MCC4476749.1"/>
    </source>
</evidence>
<dbReference type="InterPro" id="IPR005877">
    <property type="entry name" value="YSIRK_signal_dom"/>
</dbReference>
<dbReference type="Proteomes" id="UP001198026">
    <property type="component" value="Unassembled WGS sequence"/>
</dbReference>
<name>A0AAW4X313_LIMRT</name>
<comment type="caution">
    <text evidence="3">The sequence shown here is derived from an EMBL/GenBank/DDBJ whole genome shotgun (WGS) entry which is preliminary data.</text>
</comment>
<protein>
    <submittedName>
        <fullName evidence="3">YSIRK-type signal peptide-containing protein</fullName>
    </submittedName>
</protein>
<evidence type="ECO:0000313" key="4">
    <source>
        <dbReference type="Proteomes" id="UP001198026"/>
    </source>
</evidence>
<dbReference type="NCBIfam" id="TIGR01168">
    <property type="entry name" value="YSIRK_signal"/>
    <property type="match status" value="1"/>
</dbReference>
<accession>A0AAW4X313</accession>
<evidence type="ECO:0000259" key="2">
    <source>
        <dbReference type="Pfam" id="PF04650"/>
    </source>
</evidence>
<dbReference type="RefSeq" id="WP_228340532.1">
    <property type="nucleotide sequence ID" value="NZ_JAJGWA010000030.1"/>
</dbReference>